<dbReference type="SUPFAM" id="SSF47413">
    <property type="entry name" value="lambda repressor-like DNA-binding domains"/>
    <property type="match status" value="1"/>
</dbReference>
<dbReference type="AlphaFoldDB" id="A0A7K0BTX5"/>
<organism evidence="2 3">
    <name type="scientific">Actinomadura macrotermitis</name>
    <dbReference type="NCBI Taxonomy" id="2585200"/>
    <lineage>
        <taxon>Bacteria</taxon>
        <taxon>Bacillati</taxon>
        <taxon>Actinomycetota</taxon>
        <taxon>Actinomycetes</taxon>
        <taxon>Streptosporangiales</taxon>
        <taxon>Thermomonosporaceae</taxon>
        <taxon>Actinomadura</taxon>
    </lineage>
</organism>
<evidence type="ECO:0000313" key="2">
    <source>
        <dbReference type="EMBL" id="MQY04601.1"/>
    </source>
</evidence>
<dbReference type="SMART" id="SM00530">
    <property type="entry name" value="HTH_XRE"/>
    <property type="match status" value="1"/>
</dbReference>
<proteinExistence type="predicted"/>
<evidence type="ECO:0000259" key="1">
    <source>
        <dbReference type="PROSITE" id="PS50943"/>
    </source>
</evidence>
<dbReference type="InterPro" id="IPR001387">
    <property type="entry name" value="Cro/C1-type_HTH"/>
</dbReference>
<protein>
    <recommendedName>
        <fullName evidence="1">HTH cro/C1-type domain-containing protein</fullName>
    </recommendedName>
</protein>
<keyword evidence="3" id="KW-1185">Reference proteome</keyword>
<name>A0A7K0BTX5_9ACTN</name>
<dbReference type="Gene3D" id="1.10.260.40">
    <property type="entry name" value="lambda repressor-like DNA-binding domains"/>
    <property type="match status" value="1"/>
</dbReference>
<dbReference type="Proteomes" id="UP000487268">
    <property type="component" value="Unassembled WGS sequence"/>
</dbReference>
<dbReference type="Pfam" id="PF01381">
    <property type="entry name" value="HTH_3"/>
    <property type="match status" value="1"/>
</dbReference>
<dbReference type="EMBL" id="WEGH01000002">
    <property type="protein sequence ID" value="MQY04601.1"/>
    <property type="molecule type" value="Genomic_DNA"/>
</dbReference>
<dbReference type="InterPro" id="IPR010982">
    <property type="entry name" value="Lambda_DNA-bd_dom_sf"/>
</dbReference>
<feature type="domain" description="HTH cro/C1-type" evidence="1">
    <location>
        <begin position="16"/>
        <end position="64"/>
    </location>
</feature>
<dbReference type="PROSITE" id="PS50943">
    <property type="entry name" value="HTH_CROC1"/>
    <property type="match status" value="1"/>
</dbReference>
<evidence type="ECO:0000313" key="3">
    <source>
        <dbReference type="Proteomes" id="UP000487268"/>
    </source>
</evidence>
<dbReference type="RefSeq" id="WP_328594143.1">
    <property type="nucleotide sequence ID" value="NZ_WEGH01000002.1"/>
</dbReference>
<dbReference type="CDD" id="cd00093">
    <property type="entry name" value="HTH_XRE"/>
    <property type="match status" value="1"/>
</dbReference>
<reference evidence="2 3" key="1">
    <citation type="submission" date="2019-10" db="EMBL/GenBank/DDBJ databases">
        <title>Actinomadura rubteroloni sp. nov. and Actinomadura macrotermitis sp. nov., isolated from the gut of fungus growing-termite Macrotermes natalensis.</title>
        <authorList>
            <person name="Benndorf R."/>
            <person name="Martin K."/>
            <person name="Kuefner M."/>
            <person name="De Beer W."/>
            <person name="Kaster A.-K."/>
            <person name="Vollmers J."/>
            <person name="Poulsen M."/>
            <person name="Beemelmanns C."/>
        </authorList>
    </citation>
    <scope>NUCLEOTIDE SEQUENCE [LARGE SCALE GENOMIC DNA]</scope>
    <source>
        <strain evidence="2 3">RB68</strain>
    </source>
</reference>
<gene>
    <name evidence="2" type="ORF">ACRB68_26570</name>
</gene>
<dbReference type="GO" id="GO:0003677">
    <property type="term" value="F:DNA binding"/>
    <property type="evidence" value="ECO:0007669"/>
    <property type="project" value="InterPro"/>
</dbReference>
<accession>A0A7K0BTX5</accession>
<sequence length="690" mass="75144">MDTESFGDWLGRQLRRQGMSQAELATQINVTRAAVSAWVTNRAEPQMNKIQLIESVLGLSSGSVVSRQEPGTSAEALTWYHRPAHDDGGREFGNAAAFAFDSDLSVLAREATQNSMDERLENDEPVRVRHILDEIEGERLYDFLEALRWNEIEPHVDAAALADNKVGRILADGLKGLRQTGRLLLLRIDDYNAAGLTGPDYDDGRFAAVTRRQLESRKQGEGAGGSYGLGKATFWATSRLGFVLINSTLSEPHQGRTANRMFGRLELPWHRAVGGEWSGPAWFGEPDPERGNVTRSWWGDDETAERLLLKRDGSAPGTSFLIIGAHDPSGDADDLESMHEALVKGLASSFWAAMVAPSQQRPMLEASVVARRNGVVVIPEERIDPDVHEPTRSRALRAFLEGRTVSEPTTRDDVVQVSVPLQVPPLKSAGKAPAVTHDAVLLLAQDDTTPRRPSRLVCMRSSRMVVMDRGVPDLPIGVDPFQAVLLAGEAVGVDAPGAKEAEQFLRTAEPPEHNDWKRTDDLVTSYARGAASSIRNFRAAMLEEVRRALRPSEQQNGDGPASLTGLLDLGGSRSQGGGLRYPVVDDVEGNIDADGAWHVRAEVRLPAKDDAWLLTPVLRFATRSGPKPEARWAQLVPESHCELTAEGALLFAAGARKAAFSGISDVSSHPVAARMAIAEIDLQHVKESAE</sequence>
<comment type="caution">
    <text evidence="2">The sequence shown here is derived from an EMBL/GenBank/DDBJ whole genome shotgun (WGS) entry which is preliminary data.</text>
</comment>